<feature type="active site" description="Nucleophile; methyl group acceptor" evidence="9">
    <location>
        <position position="124"/>
    </location>
</feature>
<dbReference type="HAMAP" id="MF_00772">
    <property type="entry name" value="OGT"/>
    <property type="match status" value="1"/>
</dbReference>
<keyword evidence="5 9" id="KW-0808">Transferase</keyword>
<dbReference type="Pfam" id="PF01035">
    <property type="entry name" value="DNA_binding_1"/>
    <property type="match status" value="1"/>
</dbReference>
<proteinExistence type="inferred from homology"/>
<comment type="function">
    <text evidence="9">Involved in the cellular defense against the biological effects of O6-methylguanine (O6-MeG) and O4-methylthymine (O4-MeT) in DNA. Repairs the methylated nucleobase in DNA by stoichiometrically transferring the methyl group to a cysteine residue in the enzyme. This is a suicide reaction: the enzyme is irreversibly inactivated.</text>
</comment>
<dbReference type="Proteomes" id="UP000605253">
    <property type="component" value="Unassembled WGS sequence"/>
</dbReference>
<evidence type="ECO:0000313" key="12">
    <source>
        <dbReference type="EMBL" id="GGF88773.1"/>
    </source>
</evidence>
<dbReference type="InterPro" id="IPR036388">
    <property type="entry name" value="WH-like_DNA-bd_sf"/>
</dbReference>
<name>A0A917CJN2_9GAMM</name>
<comment type="subcellular location">
    <subcellularLocation>
        <location evidence="9">Cytoplasm</location>
    </subcellularLocation>
</comment>
<dbReference type="PANTHER" id="PTHR10815">
    <property type="entry name" value="METHYLATED-DNA--PROTEIN-CYSTEINE METHYLTRANSFERASE"/>
    <property type="match status" value="1"/>
</dbReference>
<dbReference type="SUPFAM" id="SSF46767">
    <property type="entry name" value="Methylated DNA-protein cysteine methyltransferase, C-terminal domain"/>
    <property type="match status" value="1"/>
</dbReference>
<evidence type="ECO:0000256" key="1">
    <source>
        <dbReference type="ARBA" id="ARBA00001286"/>
    </source>
</evidence>
<evidence type="ECO:0000259" key="10">
    <source>
        <dbReference type="Pfam" id="PF01035"/>
    </source>
</evidence>
<dbReference type="RefSeq" id="WP_229728230.1">
    <property type="nucleotide sequence ID" value="NZ_BAABJF010000032.1"/>
</dbReference>
<gene>
    <name evidence="12" type="ORF">GCM10011365_07430</name>
</gene>
<protein>
    <recommendedName>
        <fullName evidence="9">Methylated-DNA--protein-cysteine methyltransferase</fullName>
        <ecNumber evidence="9">2.1.1.63</ecNumber>
    </recommendedName>
    <alternativeName>
        <fullName evidence="9">6-O-methylguanine-DNA methyltransferase</fullName>
        <shortName evidence="9">MGMT</shortName>
    </alternativeName>
    <alternativeName>
        <fullName evidence="9">O-6-methylguanine-DNA-alkyltransferase</fullName>
    </alternativeName>
</protein>
<evidence type="ECO:0000256" key="9">
    <source>
        <dbReference type="HAMAP-Rule" id="MF_00772"/>
    </source>
</evidence>
<evidence type="ECO:0000313" key="13">
    <source>
        <dbReference type="Proteomes" id="UP000605253"/>
    </source>
</evidence>
<dbReference type="CDD" id="cd06445">
    <property type="entry name" value="ATase"/>
    <property type="match status" value="1"/>
</dbReference>
<keyword evidence="7 9" id="KW-0234">DNA repair</keyword>
<evidence type="ECO:0000256" key="8">
    <source>
        <dbReference type="ARBA" id="ARBA00049348"/>
    </source>
</evidence>
<keyword evidence="6 9" id="KW-0227">DNA damage</keyword>
<dbReference type="EMBL" id="BMEO01000002">
    <property type="protein sequence ID" value="GGF88773.1"/>
    <property type="molecule type" value="Genomic_DNA"/>
</dbReference>
<reference evidence="12" key="1">
    <citation type="journal article" date="2014" name="Int. J. Syst. Evol. Microbiol.">
        <title>Complete genome sequence of Corynebacterium casei LMG S-19264T (=DSM 44701T), isolated from a smear-ripened cheese.</title>
        <authorList>
            <consortium name="US DOE Joint Genome Institute (JGI-PGF)"/>
            <person name="Walter F."/>
            <person name="Albersmeier A."/>
            <person name="Kalinowski J."/>
            <person name="Ruckert C."/>
        </authorList>
    </citation>
    <scope>NUCLEOTIDE SEQUENCE</scope>
    <source>
        <strain evidence="12">CGMCC 1.12181</strain>
    </source>
</reference>
<evidence type="ECO:0000256" key="7">
    <source>
        <dbReference type="ARBA" id="ARBA00023204"/>
    </source>
</evidence>
<evidence type="ECO:0000256" key="4">
    <source>
        <dbReference type="ARBA" id="ARBA00022603"/>
    </source>
</evidence>
<comment type="miscellaneous">
    <text evidence="9">This enzyme catalyzes only one turnover and therefore is not strictly catalytic. According to one definition, an enzyme is a biocatalyst that acts repeatedly and over many reaction cycles.</text>
</comment>
<dbReference type="InterPro" id="IPR014048">
    <property type="entry name" value="MethylDNA_cys_MeTrfase_DNA-bd"/>
</dbReference>
<dbReference type="InterPro" id="IPR008332">
    <property type="entry name" value="MethylG_MeTrfase_N"/>
</dbReference>
<keyword evidence="4 9" id="KW-0489">Methyltransferase</keyword>
<reference evidence="12" key="2">
    <citation type="submission" date="2020-09" db="EMBL/GenBank/DDBJ databases">
        <authorList>
            <person name="Sun Q."/>
            <person name="Zhou Y."/>
        </authorList>
    </citation>
    <scope>NUCLEOTIDE SEQUENCE</scope>
    <source>
        <strain evidence="12">CGMCC 1.12181</strain>
    </source>
</reference>
<dbReference type="GO" id="GO:0006307">
    <property type="term" value="P:DNA alkylation repair"/>
    <property type="evidence" value="ECO:0007669"/>
    <property type="project" value="UniProtKB-UniRule"/>
</dbReference>
<dbReference type="InterPro" id="IPR036631">
    <property type="entry name" value="MGMT_N_sf"/>
</dbReference>
<dbReference type="PROSITE" id="PS00374">
    <property type="entry name" value="MGMT"/>
    <property type="match status" value="1"/>
</dbReference>
<feature type="domain" description="Methylguanine DNA methyltransferase ribonuclease-like" evidence="11">
    <location>
        <begin position="8"/>
        <end position="68"/>
    </location>
</feature>
<evidence type="ECO:0000256" key="5">
    <source>
        <dbReference type="ARBA" id="ARBA00022679"/>
    </source>
</evidence>
<evidence type="ECO:0000256" key="2">
    <source>
        <dbReference type="ARBA" id="ARBA00008711"/>
    </source>
</evidence>
<dbReference type="EC" id="2.1.1.63" evidence="9"/>
<evidence type="ECO:0000256" key="3">
    <source>
        <dbReference type="ARBA" id="ARBA00022490"/>
    </source>
</evidence>
<dbReference type="Gene3D" id="1.10.10.10">
    <property type="entry name" value="Winged helix-like DNA-binding domain superfamily/Winged helix DNA-binding domain"/>
    <property type="match status" value="1"/>
</dbReference>
<dbReference type="Pfam" id="PF02870">
    <property type="entry name" value="Methyltransf_1N"/>
    <property type="match status" value="1"/>
</dbReference>
<dbReference type="GO" id="GO:0032259">
    <property type="term" value="P:methylation"/>
    <property type="evidence" value="ECO:0007669"/>
    <property type="project" value="UniProtKB-KW"/>
</dbReference>
<dbReference type="InterPro" id="IPR036217">
    <property type="entry name" value="MethylDNA_cys_MeTrfase_DNAb"/>
</dbReference>
<dbReference type="InterPro" id="IPR023546">
    <property type="entry name" value="MGMT"/>
</dbReference>
<feature type="domain" description="Methylated-DNA-[protein]-cysteine S-methyltransferase DNA binding" evidence="10">
    <location>
        <begin position="73"/>
        <end position="152"/>
    </location>
</feature>
<dbReference type="InterPro" id="IPR001497">
    <property type="entry name" value="MethylDNA_cys_MeTrfase_AS"/>
</dbReference>
<dbReference type="SUPFAM" id="SSF53155">
    <property type="entry name" value="Methylated DNA-protein cysteine methyltransferase domain"/>
    <property type="match status" value="1"/>
</dbReference>
<evidence type="ECO:0000259" key="11">
    <source>
        <dbReference type="Pfam" id="PF02870"/>
    </source>
</evidence>
<dbReference type="NCBIfam" id="TIGR00589">
    <property type="entry name" value="ogt"/>
    <property type="match status" value="1"/>
</dbReference>
<dbReference type="GO" id="GO:0005737">
    <property type="term" value="C:cytoplasm"/>
    <property type="evidence" value="ECO:0007669"/>
    <property type="project" value="UniProtKB-SubCell"/>
</dbReference>
<dbReference type="Gene3D" id="3.30.160.70">
    <property type="entry name" value="Methylated DNA-protein cysteine methyltransferase domain"/>
    <property type="match status" value="1"/>
</dbReference>
<dbReference type="GO" id="GO:0003908">
    <property type="term" value="F:methylated-DNA-[protein]-cysteine S-methyltransferase activity"/>
    <property type="evidence" value="ECO:0007669"/>
    <property type="project" value="UniProtKB-UniRule"/>
</dbReference>
<keyword evidence="3 9" id="KW-0963">Cytoplasm</keyword>
<comment type="caution">
    <text evidence="12">The sequence shown here is derived from an EMBL/GenBank/DDBJ whole genome shotgun (WGS) entry which is preliminary data.</text>
</comment>
<comment type="catalytic activity">
    <reaction evidence="1 9">
        <text>a 4-O-methyl-thymidine in DNA + L-cysteinyl-[protein] = a thymidine in DNA + S-methyl-L-cysteinyl-[protein]</text>
        <dbReference type="Rhea" id="RHEA:53428"/>
        <dbReference type="Rhea" id="RHEA-COMP:10131"/>
        <dbReference type="Rhea" id="RHEA-COMP:10132"/>
        <dbReference type="Rhea" id="RHEA-COMP:13555"/>
        <dbReference type="Rhea" id="RHEA-COMP:13556"/>
        <dbReference type="ChEBI" id="CHEBI:29950"/>
        <dbReference type="ChEBI" id="CHEBI:82612"/>
        <dbReference type="ChEBI" id="CHEBI:137386"/>
        <dbReference type="ChEBI" id="CHEBI:137387"/>
        <dbReference type="EC" id="2.1.1.63"/>
    </reaction>
</comment>
<sequence>MMNNTLQLDSPVGPLFLQADDSHLTRLSFTPQNKDYPSQTSHPVLHKAREQLLAYFRHEIHSFDVPLKFSGTDFQNRVWQQLQQIDYGQTETYGQVAKAIHNPKAVRAVGSANNKNPIVIIVPCHRVIGASGQLVGYGGGLGVKEWLLKHEQSLNNQPNH</sequence>
<keyword evidence="13" id="KW-1185">Reference proteome</keyword>
<comment type="catalytic activity">
    <reaction evidence="8 9">
        <text>a 6-O-methyl-2'-deoxyguanosine in DNA + L-cysteinyl-[protein] = S-methyl-L-cysteinyl-[protein] + a 2'-deoxyguanosine in DNA</text>
        <dbReference type="Rhea" id="RHEA:24000"/>
        <dbReference type="Rhea" id="RHEA-COMP:10131"/>
        <dbReference type="Rhea" id="RHEA-COMP:10132"/>
        <dbReference type="Rhea" id="RHEA-COMP:11367"/>
        <dbReference type="Rhea" id="RHEA-COMP:11368"/>
        <dbReference type="ChEBI" id="CHEBI:29950"/>
        <dbReference type="ChEBI" id="CHEBI:82612"/>
        <dbReference type="ChEBI" id="CHEBI:85445"/>
        <dbReference type="ChEBI" id="CHEBI:85448"/>
        <dbReference type="EC" id="2.1.1.63"/>
    </reaction>
</comment>
<dbReference type="PANTHER" id="PTHR10815:SF5">
    <property type="entry name" value="METHYLATED-DNA--PROTEIN-CYSTEINE METHYLTRANSFERASE"/>
    <property type="match status" value="1"/>
</dbReference>
<dbReference type="AlphaFoldDB" id="A0A917CJN2"/>
<organism evidence="12 13">
    <name type="scientific">Marinicella pacifica</name>
    <dbReference type="NCBI Taxonomy" id="1171543"/>
    <lineage>
        <taxon>Bacteria</taxon>
        <taxon>Pseudomonadati</taxon>
        <taxon>Pseudomonadota</taxon>
        <taxon>Gammaproteobacteria</taxon>
        <taxon>Lysobacterales</taxon>
        <taxon>Marinicellaceae</taxon>
        <taxon>Marinicella</taxon>
    </lineage>
</organism>
<accession>A0A917CJN2</accession>
<evidence type="ECO:0000256" key="6">
    <source>
        <dbReference type="ARBA" id="ARBA00022763"/>
    </source>
</evidence>
<comment type="similarity">
    <text evidence="2 9">Belongs to the MGMT family.</text>
</comment>
<dbReference type="FunFam" id="1.10.10.10:FF:000214">
    <property type="entry name" value="Methylated-DNA--protein-cysteine methyltransferase"/>
    <property type="match status" value="1"/>
</dbReference>